<protein>
    <recommendedName>
        <fullName evidence="7">Dynactin subunit 2</fullName>
    </recommendedName>
</protein>
<proteinExistence type="predicted"/>
<dbReference type="EMBL" id="JBAHYK010000090">
    <property type="protein sequence ID" value="KAL0578656.1"/>
    <property type="molecule type" value="Genomic_DNA"/>
</dbReference>
<reference evidence="5 6" key="1">
    <citation type="submission" date="2024-02" db="EMBL/GenBank/DDBJ databases">
        <title>A draft genome for the cacao thread blight pathogen Marasmius crinis-equi.</title>
        <authorList>
            <person name="Cohen S.P."/>
            <person name="Baruah I.K."/>
            <person name="Amoako-Attah I."/>
            <person name="Bukari Y."/>
            <person name="Meinhardt L.W."/>
            <person name="Bailey B.A."/>
        </authorList>
    </citation>
    <scope>NUCLEOTIDE SEQUENCE [LARGE SCALE GENOMIC DNA]</scope>
    <source>
        <strain evidence="5 6">GH-76</strain>
    </source>
</reference>
<evidence type="ECO:0000256" key="4">
    <source>
        <dbReference type="SAM" id="MobiDB-lite"/>
    </source>
</evidence>
<feature type="compositionally biased region" description="Low complexity" evidence="4">
    <location>
        <begin position="175"/>
        <end position="184"/>
    </location>
</feature>
<feature type="region of interest" description="Disordered" evidence="4">
    <location>
        <begin position="1"/>
        <end position="149"/>
    </location>
</feature>
<feature type="compositionally biased region" description="Basic and acidic residues" evidence="4">
    <location>
        <begin position="196"/>
        <end position="213"/>
    </location>
</feature>
<feature type="coiled-coil region" evidence="3">
    <location>
        <begin position="331"/>
        <end position="379"/>
    </location>
</feature>
<evidence type="ECO:0000256" key="3">
    <source>
        <dbReference type="SAM" id="Coils"/>
    </source>
</evidence>
<dbReference type="Proteomes" id="UP001465976">
    <property type="component" value="Unassembled WGS sequence"/>
</dbReference>
<comment type="caution">
    <text evidence="5">The sequence shown here is derived from an EMBL/GenBank/DDBJ whole genome shotgun (WGS) entry which is preliminary data.</text>
</comment>
<comment type="subcellular location">
    <subcellularLocation>
        <location evidence="1">Cytoplasm</location>
    </subcellularLocation>
</comment>
<feature type="compositionally biased region" description="Basic residues" evidence="4">
    <location>
        <begin position="73"/>
        <end position="86"/>
    </location>
</feature>
<gene>
    <name evidence="5" type="ORF">V5O48_003356</name>
</gene>
<evidence type="ECO:0000313" key="6">
    <source>
        <dbReference type="Proteomes" id="UP001465976"/>
    </source>
</evidence>
<sequence>MNVHKYANLPDIDTAPDVYETEDVAPSSQAHKDSSDDEGIAPTRSAIRGKTTEASKEEVDSSHLMGAEEASKKFRRAEKRRERMRTHYMYPPSPTSSDDEDEDASKRKQVSLSHRLKSLQAEMQSLEAELADPSNPLLQDEKDEGVDPGELIRGLVDVKRRLDKVRKEKEGRGRLVGVVLGQQQHPKDATIPPEDETPKESEAKDSEGKPVAKNVAEMDRRVGMLEKLVGSTAAPLDETSPLPPPLLPQISRLSAQLGVLTQPRHIDSISRRLKLLLAELERTNQHRRHGSQSNANAPPAPSMQEQILPLLNRLGPSLPQIPHILMRLRTLSALHTSASEFENTLKGLEDEQQKMRDSIAELESAVEKLEINLEENRKVVTGNVTGLEERVGSLMDRMK</sequence>
<dbReference type="InterPro" id="IPR028133">
    <property type="entry name" value="Dynamitin"/>
</dbReference>
<evidence type="ECO:0000256" key="1">
    <source>
        <dbReference type="ARBA" id="ARBA00004496"/>
    </source>
</evidence>
<organism evidence="5 6">
    <name type="scientific">Marasmius crinis-equi</name>
    <dbReference type="NCBI Taxonomy" id="585013"/>
    <lineage>
        <taxon>Eukaryota</taxon>
        <taxon>Fungi</taxon>
        <taxon>Dikarya</taxon>
        <taxon>Basidiomycota</taxon>
        <taxon>Agaricomycotina</taxon>
        <taxon>Agaricomycetes</taxon>
        <taxon>Agaricomycetidae</taxon>
        <taxon>Agaricales</taxon>
        <taxon>Marasmiineae</taxon>
        <taxon>Marasmiaceae</taxon>
        <taxon>Marasmius</taxon>
    </lineage>
</organism>
<feature type="region of interest" description="Disordered" evidence="4">
    <location>
        <begin position="174"/>
        <end position="213"/>
    </location>
</feature>
<dbReference type="Pfam" id="PF04912">
    <property type="entry name" value="Dynamitin"/>
    <property type="match status" value="1"/>
</dbReference>
<keyword evidence="3" id="KW-0175">Coiled coil</keyword>
<evidence type="ECO:0000256" key="2">
    <source>
        <dbReference type="ARBA" id="ARBA00022490"/>
    </source>
</evidence>
<keyword evidence="6" id="KW-1185">Reference proteome</keyword>
<feature type="compositionally biased region" description="Basic and acidic residues" evidence="4">
    <location>
        <begin position="50"/>
        <end position="61"/>
    </location>
</feature>
<dbReference type="PANTHER" id="PTHR15346">
    <property type="entry name" value="DYNACTIN SUBUNIT"/>
    <property type="match status" value="1"/>
</dbReference>
<name>A0ABR3FT57_9AGAR</name>
<evidence type="ECO:0008006" key="7">
    <source>
        <dbReference type="Google" id="ProtNLM"/>
    </source>
</evidence>
<keyword evidence="2" id="KW-0963">Cytoplasm</keyword>
<accession>A0ABR3FT57</accession>
<evidence type="ECO:0000313" key="5">
    <source>
        <dbReference type="EMBL" id="KAL0578656.1"/>
    </source>
</evidence>